<dbReference type="Proteomes" id="UP001595974">
    <property type="component" value="Unassembled WGS sequence"/>
</dbReference>
<proteinExistence type="predicted"/>
<comment type="caution">
    <text evidence="2">The sequence shown here is derived from an EMBL/GenBank/DDBJ whole genome shotgun (WGS) entry which is preliminary data.</text>
</comment>
<name>A0ABW1ATU6_9RHOO</name>
<gene>
    <name evidence="2" type="ORF">ACFPTN_14570</name>
</gene>
<evidence type="ECO:0000256" key="1">
    <source>
        <dbReference type="SAM" id="MobiDB-lite"/>
    </source>
</evidence>
<sequence length="330" mass="36488">MSNVVPLLPKLTLNRRFAQDFVDSPSPCCALGLVEERKETYALIALRPGVALPADITNHGFEFGHTLLGTSQYEVVHLAFDFPGFATYHVVVNPSDPGVRVVLRHLIDEGNYFILVIDPAQLVTAFRDEGGKVIRSGLAENWPRIARSATTAAQYDDALAQFRRRPEPPGWVLEWVCRGDPSYLDLANDRMELAPTPTPATGDTGAAQESAPASKPNWQPLSMLPMIALVMAEELAGAEDLHASLQAAMARPQCLDAATLQRSRRLCENQLEMVPTYREQVARWCRGVPSRPQQAELTRLSEQIERFEAVVNATRVLVDHMTSGSRPVPR</sequence>
<protein>
    <recommendedName>
        <fullName evidence="4">DUF4123 domain-containing protein</fullName>
    </recommendedName>
</protein>
<dbReference type="EMBL" id="JBHSOG010000051">
    <property type="protein sequence ID" value="MFC5770601.1"/>
    <property type="molecule type" value="Genomic_DNA"/>
</dbReference>
<reference evidence="3" key="1">
    <citation type="journal article" date="2019" name="Int. J. Syst. Evol. Microbiol.">
        <title>The Global Catalogue of Microorganisms (GCM) 10K type strain sequencing project: providing services to taxonomists for standard genome sequencing and annotation.</title>
        <authorList>
            <consortium name="The Broad Institute Genomics Platform"/>
            <consortium name="The Broad Institute Genome Sequencing Center for Infectious Disease"/>
            <person name="Wu L."/>
            <person name="Ma J."/>
        </authorList>
    </citation>
    <scope>NUCLEOTIDE SEQUENCE [LARGE SCALE GENOMIC DNA]</scope>
    <source>
        <strain evidence="3">SHR3</strain>
    </source>
</reference>
<organism evidence="2 3">
    <name type="scientific">Thauera sinica</name>
    <dbReference type="NCBI Taxonomy" id="2665146"/>
    <lineage>
        <taxon>Bacteria</taxon>
        <taxon>Pseudomonadati</taxon>
        <taxon>Pseudomonadota</taxon>
        <taxon>Betaproteobacteria</taxon>
        <taxon>Rhodocyclales</taxon>
        <taxon>Zoogloeaceae</taxon>
        <taxon>Thauera</taxon>
    </lineage>
</organism>
<evidence type="ECO:0000313" key="3">
    <source>
        <dbReference type="Proteomes" id="UP001595974"/>
    </source>
</evidence>
<feature type="region of interest" description="Disordered" evidence="1">
    <location>
        <begin position="193"/>
        <end position="217"/>
    </location>
</feature>
<evidence type="ECO:0008006" key="4">
    <source>
        <dbReference type="Google" id="ProtNLM"/>
    </source>
</evidence>
<keyword evidence="3" id="KW-1185">Reference proteome</keyword>
<dbReference type="RefSeq" id="WP_198363298.1">
    <property type="nucleotide sequence ID" value="NZ_JBHSOG010000051.1"/>
</dbReference>
<accession>A0ABW1ATU6</accession>
<evidence type="ECO:0000313" key="2">
    <source>
        <dbReference type="EMBL" id="MFC5770601.1"/>
    </source>
</evidence>